<dbReference type="EMBL" id="MK072489">
    <property type="protein sequence ID" value="AYV85886.1"/>
    <property type="molecule type" value="Genomic_DNA"/>
</dbReference>
<proteinExistence type="predicted"/>
<reference evidence="1" key="1">
    <citation type="submission" date="2018-10" db="EMBL/GenBank/DDBJ databases">
        <title>Hidden diversity of soil giant viruses.</title>
        <authorList>
            <person name="Schulz F."/>
            <person name="Alteio L."/>
            <person name="Goudeau D."/>
            <person name="Ryan E.M."/>
            <person name="Malmstrom R.R."/>
            <person name="Blanchard J."/>
            <person name="Woyke T."/>
        </authorList>
    </citation>
    <scope>NUCLEOTIDE SEQUENCE</scope>
    <source>
        <strain evidence="1">SOV1</strain>
    </source>
</reference>
<gene>
    <name evidence="1" type="ORF">Solivirus1_43</name>
</gene>
<evidence type="ECO:0000313" key="1">
    <source>
        <dbReference type="EMBL" id="AYV85886.1"/>
    </source>
</evidence>
<sequence length="180" mass="20570">MSLIFGKNTPDEVVIQLLVNADDNSFGDLCSRSELKPFCSGNNKLSERMYHERAIRQFSDLVQFKSAELTWKQFYDRVHVLVSINIETVEDAIHLANIYAKLPNSLMELNMIYSIYHVLPTTSGANHAAENGDMTTLLWLEQFGVRPDREGVNLAKRNGHEHILTYLANFGLRPTARRLF</sequence>
<organism evidence="1">
    <name type="scientific">Solivirus sp</name>
    <dbReference type="NCBI Taxonomy" id="2487772"/>
    <lineage>
        <taxon>Viruses</taxon>
        <taxon>Pithoviruses</taxon>
    </lineage>
</organism>
<accession>A0A3G5AF92</accession>
<protein>
    <recommendedName>
        <fullName evidence="2">Ankyrin repeat protein</fullName>
    </recommendedName>
</protein>
<name>A0A3G5AF92_9VIRU</name>
<evidence type="ECO:0008006" key="2">
    <source>
        <dbReference type="Google" id="ProtNLM"/>
    </source>
</evidence>